<proteinExistence type="predicted"/>
<evidence type="ECO:0000313" key="2">
    <source>
        <dbReference type="EMBL" id="ERF76830.1"/>
    </source>
</evidence>
<sequence length="219" mass="25047">MSTIEPTAQGRTGPTCPPQYSPYDSTRRTVVNDIEVYVFAWPSRGGVIILEHAEALDLEFLSLDPLDPPAKRFDSQRDEDALCRRLLLLGAKWWDSEARWRFIKAADELDDSAIAALEEEAEPAPTTRERRWVSVCWPTEGGLWVSEFDTNLWGIEEGHNVIPSDATRLRLSRTMDERCQVLKDRFNGKFYKDVSEYKGHAFINSWDWKDAGEVGPLVK</sequence>
<dbReference type="OrthoDB" id="4487429at2759"/>
<evidence type="ECO:0000313" key="3">
    <source>
        <dbReference type="Proteomes" id="UP000019373"/>
    </source>
</evidence>
<evidence type="ECO:0000256" key="1">
    <source>
        <dbReference type="SAM" id="MobiDB-lite"/>
    </source>
</evidence>
<accession>U1I0S9</accession>
<name>U1I0S9_ENDPU</name>
<keyword evidence="3" id="KW-1185">Reference proteome</keyword>
<dbReference type="HOGENOM" id="CLU_1205093_0_0_1"/>
<dbReference type="GeneID" id="19244266"/>
<protein>
    <submittedName>
        <fullName evidence="2">Uncharacterized protein</fullName>
    </submittedName>
</protein>
<feature type="compositionally biased region" description="Polar residues" evidence="1">
    <location>
        <begin position="1"/>
        <end position="12"/>
    </location>
</feature>
<dbReference type="Proteomes" id="UP000019373">
    <property type="component" value="Unassembled WGS sequence"/>
</dbReference>
<feature type="region of interest" description="Disordered" evidence="1">
    <location>
        <begin position="1"/>
        <end position="22"/>
    </location>
</feature>
<dbReference type="eggNOG" id="ENOG502SS04">
    <property type="taxonomic scope" value="Eukaryota"/>
</dbReference>
<dbReference type="EMBL" id="KE720698">
    <property type="protein sequence ID" value="ERF76830.1"/>
    <property type="molecule type" value="Genomic_DNA"/>
</dbReference>
<gene>
    <name evidence="2" type="ORF">EPUS_09467</name>
</gene>
<dbReference type="OMA" id="ARENAWV"/>
<dbReference type="AlphaFoldDB" id="U1I0S9"/>
<organism evidence="2 3">
    <name type="scientific">Endocarpon pusillum (strain Z07020 / HMAS-L-300199)</name>
    <name type="common">Lichen-forming fungus</name>
    <dbReference type="NCBI Taxonomy" id="1263415"/>
    <lineage>
        <taxon>Eukaryota</taxon>
        <taxon>Fungi</taxon>
        <taxon>Dikarya</taxon>
        <taxon>Ascomycota</taxon>
        <taxon>Pezizomycotina</taxon>
        <taxon>Eurotiomycetes</taxon>
        <taxon>Chaetothyriomycetidae</taxon>
        <taxon>Verrucariales</taxon>
        <taxon>Verrucariaceae</taxon>
        <taxon>Endocarpon</taxon>
    </lineage>
</organism>
<reference evidence="3" key="1">
    <citation type="journal article" date="2014" name="BMC Genomics">
        <title>Genome characteristics reveal the impact of lichenization on lichen-forming fungus Endocarpon pusillum Hedwig (Verrucariales, Ascomycota).</title>
        <authorList>
            <person name="Wang Y.-Y."/>
            <person name="Liu B."/>
            <person name="Zhang X.-Y."/>
            <person name="Zhou Q.-M."/>
            <person name="Zhang T."/>
            <person name="Li H."/>
            <person name="Yu Y.-F."/>
            <person name="Zhang X.-L."/>
            <person name="Hao X.-Y."/>
            <person name="Wang M."/>
            <person name="Wang L."/>
            <person name="Wei J.-C."/>
        </authorList>
    </citation>
    <scope>NUCLEOTIDE SEQUENCE [LARGE SCALE GENOMIC DNA]</scope>
    <source>
        <strain evidence="3">Z07020 / HMAS-L-300199</strain>
    </source>
</reference>
<dbReference type="RefSeq" id="XP_007785836.1">
    <property type="nucleotide sequence ID" value="XM_007787646.1"/>
</dbReference>